<dbReference type="Gene3D" id="3.20.80.10">
    <property type="entry name" value="Regulatory factor, effector binding domain"/>
    <property type="match status" value="1"/>
</dbReference>
<gene>
    <name evidence="2" type="ORF">S01H4_60815</name>
</gene>
<sequence>PVYEKNNKRIIGPIREVYLNDPREVGPEETITEIYVPID</sequence>
<dbReference type="InterPro" id="IPR011256">
    <property type="entry name" value="Reg_factor_effector_dom_sf"/>
</dbReference>
<dbReference type="InterPro" id="IPR029442">
    <property type="entry name" value="GyrI-like"/>
</dbReference>
<feature type="non-terminal residue" evidence="2">
    <location>
        <position position="1"/>
    </location>
</feature>
<name>X1DMW5_9ZZZZ</name>
<organism evidence="2">
    <name type="scientific">marine sediment metagenome</name>
    <dbReference type="NCBI Taxonomy" id="412755"/>
    <lineage>
        <taxon>unclassified sequences</taxon>
        <taxon>metagenomes</taxon>
        <taxon>ecological metagenomes</taxon>
    </lineage>
</organism>
<feature type="domain" description="GyrI-like small molecule binding" evidence="1">
    <location>
        <begin position="6"/>
        <end position="38"/>
    </location>
</feature>
<evidence type="ECO:0000313" key="2">
    <source>
        <dbReference type="EMBL" id="GAH06344.1"/>
    </source>
</evidence>
<accession>X1DMW5</accession>
<dbReference type="AlphaFoldDB" id="X1DMW5"/>
<comment type="caution">
    <text evidence="2">The sequence shown here is derived from an EMBL/GenBank/DDBJ whole genome shotgun (WGS) entry which is preliminary data.</text>
</comment>
<dbReference type="Pfam" id="PF06445">
    <property type="entry name" value="GyrI-like"/>
    <property type="match status" value="1"/>
</dbReference>
<dbReference type="EMBL" id="BART01035939">
    <property type="protein sequence ID" value="GAH06344.1"/>
    <property type="molecule type" value="Genomic_DNA"/>
</dbReference>
<reference evidence="2" key="1">
    <citation type="journal article" date="2014" name="Front. Microbiol.">
        <title>High frequency of phylogenetically diverse reductive dehalogenase-homologous genes in deep subseafloor sedimentary metagenomes.</title>
        <authorList>
            <person name="Kawai M."/>
            <person name="Futagami T."/>
            <person name="Toyoda A."/>
            <person name="Takaki Y."/>
            <person name="Nishi S."/>
            <person name="Hori S."/>
            <person name="Arai W."/>
            <person name="Tsubouchi T."/>
            <person name="Morono Y."/>
            <person name="Uchiyama I."/>
            <person name="Ito T."/>
            <person name="Fujiyama A."/>
            <person name="Inagaki F."/>
            <person name="Takami H."/>
        </authorList>
    </citation>
    <scope>NUCLEOTIDE SEQUENCE</scope>
    <source>
        <strain evidence="2">Expedition CK06-06</strain>
    </source>
</reference>
<dbReference type="SUPFAM" id="SSF55136">
    <property type="entry name" value="Probable bacterial effector-binding domain"/>
    <property type="match status" value="1"/>
</dbReference>
<protein>
    <recommendedName>
        <fullName evidence="1">GyrI-like small molecule binding domain-containing protein</fullName>
    </recommendedName>
</protein>
<evidence type="ECO:0000259" key="1">
    <source>
        <dbReference type="Pfam" id="PF06445"/>
    </source>
</evidence>
<proteinExistence type="predicted"/>